<name>A0A450X786_9GAMM</name>
<dbReference type="EMBL" id="CAADFK010000135">
    <property type="protein sequence ID" value="VFK18167.1"/>
    <property type="molecule type" value="Genomic_DNA"/>
</dbReference>
<dbReference type="Pfam" id="PF00583">
    <property type="entry name" value="Acetyltransf_1"/>
    <property type="match status" value="1"/>
</dbReference>
<comment type="catalytic activity">
    <reaction evidence="5 6">
        <text>N-terminal L-alanyl-[ribosomal protein bS18] + acetyl-CoA = N-terminal N(alpha)-acetyl-L-alanyl-[ribosomal protein bS18] + CoA + H(+)</text>
        <dbReference type="Rhea" id="RHEA:43756"/>
        <dbReference type="Rhea" id="RHEA-COMP:10676"/>
        <dbReference type="Rhea" id="RHEA-COMP:10677"/>
        <dbReference type="ChEBI" id="CHEBI:15378"/>
        <dbReference type="ChEBI" id="CHEBI:57287"/>
        <dbReference type="ChEBI" id="CHEBI:57288"/>
        <dbReference type="ChEBI" id="CHEBI:64718"/>
        <dbReference type="ChEBI" id="CHEBI:83683"/>
        <dbReference type="EC" id="2.3.1.266"/>
    </reaction>
</comment>
<proteinExistence type="inferred from homology"/>
<dbReference type="InterPro" id="IPR006464">
    <property type="entry name" value="AcTrfase_RimI/Ard1"/>
</dbReference>
<dbReference type="PROSITE" id="PS51186">
    <property type="entry name" value="GNAT"/>
    <property type="match status" value="1"/>
</dbReference>
<evidence type="ECO:0000256" key="6">
    <source>
        <dbReference type="RuleBase" id="RU363094"/>
    </source>
</evidence>
<evidence type="ECO:0000256" key="1">
    <source>
        <dbReference type="ARBA" id="ARBA00005395"/>
    </source>
</evidence>
<comment type="subcellular location">
    <subcellularLocation>
        <location evidence="5 6">Cytoplasm</location>
    </subcellularLocation>
</comment>
<dbReference type="AlphaFoldDB" id="A0A450X786"/>
<dbReference type="InterPro" id="IPR016181">
    <property type="entry name" value="Acyl_CoA_acyltransferase"/>
</dbReference>
<dbReference type="InterPro" id="IPR000182">
    <property type="entry name" value="GNAT_dom"/>
</dbReference>
<dbReference type="GO" id="GO:0008999">
    <property type="term" value="F:protein-N-terminal-alanine acetyltransferase activity"/>
    <property type="evidence" value="ECO:0007669"/>
    <property type="project" value="UniProtKB-UniRule"/>
</dbReference>
<evidence type="ECO:0000259" key="7">
    <source>
        <dbReference type="PROSITE" id="PS51186"/>
    </source>
</evidence>
<evidence type="ECO:0000313" key="8">
    <source>
        <dbReference type="EMBL" id="VFK08555.1"/>
    </source>
</evidence>
<protein>
    <recommendedName>
        <fullName evidence="5 6">[Ribosomal protein bS18]-alanine N-acetyltransferase</fullName>
        <ecNumber evidence="5 6">2.3.1.266</ecNumber>
    </recommendedName>
</protein>
<dbReference type="GO" id="GO:0005737">
    <property type="term" value="C:cytoplasm"/>
    <property type="evidence" value="ECO:0007669"/>
    <property type="project" value="UniProtKB-SubCell"/>
</dbReference>
<dbReference type="CDD" id="cd04301">
    <property type="entry name" value="NAT_SF"/>
    <property type="match status" value="1"/>
</dbReference>
<feature type="domain" description="N-acetyltransferase" evidence="7">
    <location>
        <begin position="1"/>
        <end position="139"/>
    </location>
</feature>
<evidence type="ECO:0000256" key="4">
    <source>
        <dbReference type="ARBA" id="ARBA00023315"/>
    </source>
</evidence>
<dbReference type="SUPFAM" id="SSF55729">
    <property type="entry name" value="Acyl-CoA N-acyltransferases (Nat)"/>
    <property type="match status" value="1"/>
</dbReference>
<dbReference type="PANTHER" id="PTHR43420:SF12">
    <property type="entry name" value="N-ACETYLTRANSFERASE DOMAIN-CONTAINING PROTEIN"/>
    <property type="match status" value="1"/>
</dbReference>
<sequence>MTENDLDEVMNIEQAGYAFPWTIGIFRDCLRAGYHCQVLDQRDCLAGYGIISIGAGEAQLLNLCIRREYHGQGFGYRLLGHLIDIARRHHADSMFLEVRPSNHAALQLYRRMGFNEVGVRKGYYPGKNGPDDAMILGLAIMPHLPE</sequence>
<dbReference type="HAMAP" id="MF_02210">
    <property type="entry name" value="RimI"/>
    <property type="match status" value="1"/>
</dbReference>
<accession>A0A450X786</accession>
<comment type="caution">
    <text evidence="5">Lacks conserved residue(s) required for the propagation of feature annotation.</text>
</comment>
<comment type="function">
    <text evidence="5 6">Acetylates the N-terminal alanine of ribosomal protein bS18.</text>
</comment>
<keyword evidence="3 5" id="KW-0808">Transferase</keyword>
<dbReference type="EMBL" id="CAADFP010000019">
    <property type="protein sequence ID" value="VFK25169.1"/>
    <property type="molecule type" value="Genomic_DNA"/>
</dbReference>
<keyword evidence="2 5" id="KW-0963">Cytoplasm</keyword>
<evidence type="ECO:0000256" key="3">
    <source>
        <dbReference type="ARBA" id="ARBA00022679"/>
    </source>
</evidence>
<dbReference type="PANTHER" id="PTHR43420">
    <property type="entry name" value="ACETYLTRANSFERASE"/>
    <property type="match status" value="1"/>
</dbReference>
<dbReference type="EC" id="2.3.1.266" evidence="5 6"/>
<evidence type="ECO:0000313" key="9">
    <source>
        <dbReference type="EMBL" id="VFK18167.1"/>
    </source>
</evidence>
<feature type="active site" description="Proton acceptor" evidence="5">
    <location>
        <position position="97"/>
    </location>
</feature>
<evidence type="ECO:0000313" key="10">
    <source>
        <dbReference type="EMBL" id="VFK25169.1"/>
    </source>
</evidence>
<evidence type="ECO:0000256" key="2">
    <source>
        <dbReference type="ARBA" id="ARBA00022490"/>
    </source>
</evidence>
<dbReference type="EMBL" id="CAADFM010000018">
    <property type="protein sequence ID" value="VFK08555.1"/>
    <property type="molecule type" value="Genomic_DNA"/>
</dbReference>
<dbReference type="Gene3D" id="3.40.630.30">
    <property type="match status" value="1"/>
</dbReference>
<feature type="binding site" evidence="5">
    <location>
        <position position="102"/>
    </location>
    <ligand>
        <name>acetyl-CoA</name>
        <dbReference type="ChEBI" id="CHEBI:57288"/>
    </ligand>
</feature>
<comment type="similarity">
    <text evidence="1 5 6">Belongs to the acetyltransferase family. RimI subfamily.</text>
</comment>
<evidence type="ECO:0000256" key="5">
    <source>
        <dbReference type="HAMAP-Rule" id="MF_02210"/>
    </source>
</evidence>
<dbReference type="InterPro" id="IPR043690">
    <property type="entry name" value="RimI"/>
</dbReference>
<dbReference type="InterPro" id="IPR050680">
    <property type="entry name" value="YpeA/RimI_acetyltransf"/>
</dbReference>
<gene>
    <name evidence="5" type="primary">rimI</name>
    <name evidence="8" type="ORF">BECKLPF1236A_GA0070988_1001811</name>
    <name evidence="9" type="ORF">BECKLPF1236B_GA0070989_11359</name>
    <name evidence="10" type="ORF">BECKLPF1236C_GA0070990_1001921</name>
</gene>
<keyword evidence="4 5" id="KW-0012">Acyltransferase</keyword>
<reference evidence="10" key="1">
    <citation type="submission" date="2019-02" db="EMBL/GenBank/DDBJ databases">
        <authorList>
            <person name="Gruber-Vodicka R. H."/>
            <person name="Seah K. B. B."/>
        </authorList>
    </citation>
    <scope>NUCLEOTIDE SEQUENCE</scope>
    <source>
        <strain evidence="8">BECK_S312</strain>
        <strain evidence="9">BECK_S313</strain>
        <strain evidence="10">BECK_S426</strain>
    </source>
</reference>
<organism evidence="10">
    <name type="scientific">Candidatus Kentrum sp. LPFa</name>
    <dbReference type="NCBI Taxonomy" id="2126335"/>
    <lineage>
        <taxon>Bacteria</taxon>
        <taxon>Pseudomonadati</taxon>
        <taxon>Pseudomonadota</taxon>
        <taxon>Gammaproteobacteria</taxon>
        <taxon>Candidatus Kentrum</taxon>
    </lineage>
</organism>
<feature type="active site" description="Proton donor" evidence="5">
    <location>
        <position position="109"/>
    </location>
</feature>
<dbReference type="NCBIfam" id="TIGR01575">
    <property type="entry name" value="rimI"/>
    <property type="match status" value="1"/>
</dbReference>